<accession>A0A1X2GS55</accession>
<evidence type="ECO:0000313" key="8">
    <source>
        <dbReference type="Proteomes" id="UP000242146"/>
    </source>
</evidence>
<dbReference type="GO" id="GO:0005506">
    <property type="term" value="F:iron ion binding"/>
    <property type="evidence" value="ECO:0007669"/>
    <property type="project" value="InterPro"/>
</dbReference>
<feature type="transmembrane region" description="Helical" evidence="5">
    <location>
        <begin position="112"/>
        <end position="129"/>
    </location>
</feature>
<organism evidence="7 8">
    <name type="scientific">Hesseltinella vesiculosa</name>
    <dbReference type="NCBI Taxonomy" id="101127"/>
    <lineage>
        <taxon>Eukaryota</taxon>
        <taxon>Fungi</taxon>
        <taxon>Fungi incertae sedis</taxon>
        <taxon>Mucoromycota</taxon>
        <taxon>Mucoromycotina</taxon>
        <taxon>Mucoromycetes</taxon>
        <taxon>Mucorales</taxon>
        <taxon>Cunninghamellaceae</taxon>
        <taxon>Hesseltinella</taxon>
    </lineage>
</organism>
<dbReference type="Proteomes" id="UP000242146">
    <property type="component" value="Unassembled WGS sequence"/>
</dbReference>
<dbReference type="GO" id="GO:0016020">
    <property type="term" value="C:membrane"/>
    <property type="evidence" value="ECO:0007669"/>
    <property type="project" value="UniProtKB-SubCell"/>
</dbReference>
<dbReference type="AlphaFoldDB" id="A0A1X2GS55"/>
<evidence type="ECO:0000256" key="3">
    <source>
        <dbReference type="ARBA" id="ARBA00022989"/>
    </source>
</evidence>
<comment type="caution">
    <text evidence="7">The sequence shown here is derived from an EMBL/GenBank/DDBJ whole genome shotgun (WGS) entry which is preliminary data.</text>
</comment>
<keyword evidence="8" id="KW-1185">Reference proteome</keyword>
<evidence type="ECO:0000256" key="4">
    <source>
        <dbReference type="ARBA" id="ARBA00023136"/>
    </source>
</evidence>
<feature type="transmembrane region" description="Helical" evidence="5">
    <location>
        <begin position="141"/>
        <end position="159"/>
    </location>
</feature>
<protein>
    <submittedName>
        <fullName evidence="7">Sterol desaturase</fullName>
    </submittedName>
</protein>
<sequence>MTAAAFFVDNLIKDIHHAYEHPWSDKVLAMWMPVAAYWIYSLLFHFLMKAELPYFEYYRIHEPEQVDKRNRVSVQRVITMVVFQQLTQIVLSIIVLTPETPEALAMKNEKALARYFSLTLLAFNTLSLPTTEHQAMVFAKAIYWCIIPALQFFAGMLIMDTHQYFLHRLFHMNKFLYKHFHSHHHRLYVPYAFGALYNHPLEGLLLDSLGAVVSSELTKMSPRMCVVFFTFSTLKTVDDHCGYALPWNPFQFLFANNVQYHDVHHQAYGIKTNFSQPYFTHWDKLLGTEMAEPRKTRVNKSQ</sequence>
<feature type="domain" description="Fatty acid hydroxylase" evidence="6">
    <location>
        <begin position="153"/>
        <end position="288"/>
    </location>
</feature>
<name>A0A1X2GS55_9FUNG</name>
<dbReference type="OrthoDB" id="408954at2759"/>
<feature type="transmembrane region" description="Helical" evidence="5">
    <location>
        <begin position="77"/>
        <end position="97"/>
    </location>
</feature>
<dbReference type="InterPro" id="IPR050307">
    <property type="entry name" value="Sterol_Desaturase_Related"/>
</dbReference>
<evidence type="ECO:0000256" key="2">
    <source>
        <dbReference type="ARBA" id="ARBA00022692"/>
    </source>
</evidence>
<keyword evidence="3 5" id="KW-1133">Transmembrane helix</keyword>
<evidence type="ECO:0000256" key="5">
    <source>
        <dbReference type="SAM" id="Phobius"/>
    </source>
</evidence>
<dbReference type="STRING" id="101127.A0A1X2GS55"/>
<comment type="subcellular location">
    <subcellularLocation>
        <location evidence="1">Membrane</location>
    </subcellularLocation>
</comment>
<dbReference type="GO" id="GO:0008610">
    <property type="term" value="P:lipid biosynthetic process"/>
    <property type="evidence" value="ECO:0007669"/>
    <property type="project" value="InterPro"/>
</dbReference>
<dbReference type="EMBL" id="MCGT01000004">
    <property type="protein sequence ID" value="ORX60307.1"/>
    <property type="molecule type" value="Genomic_DNA"/>
</dbReference>
<gene>
    <name evidence="7" type="ORF">DM01DRAFT_1300033</name>
</gene>
<proteinExistence type="predicted"/>
<reference evidence="7 8" key="1">
    <citation type="submission" date="2016-07" db="EMBL/GenBank/DDBJ databases">
        <title>Pervasive Adenine N6-methylation of Active Genes in Fungi.</title>
        <authorList>
            <consortium name="DOE Joint Genome Institute"/>
            <person name="Mondo S.J."/>
            <person name="Dannebaum R.O."/>
            <person name="Kuo R.C."/>
            <person name="Labutti K."/>
            <person name="Haridas S."/>
            <person name="Kuo A."/>
            <person name="Salamov A."/>
            <person name="Ahrendt S.R."/>
            <person name="Lipzen A."/>
            <person name="Sullivan W."/>
            <person name="Andreopoulos W.B."/>
            <person name="Clum A."/>
            <person name="Lindquist E."/>
            <person name="Daum C."/>
            <person name="Ramamoorthy G.K."/>
            <person name="Gryganskyi A."/>
            <person name="Culley D."/>
            <person name="Magnuson J.K."/>
            <person name="James T.Y."/>
            <person name="O'Malley M.A."/>
            <person name="Stajich J.E."/>
            <person name="Spatafora J.W."/>
            <person name="Visel A."/>
            <person name="Grigoriev I.V."/>
        </authorList>
    </citation>
    <scope>NUCLEOTIDE SEQUENCE [LARGE SCALE GENOMIC DNA]</scope>
    <source>
        <strain evidence="7 8">NRRL 3301</strain>
    </source>
</reference>
<evidence type="ECO:0000313" key="7">
    <source>
        <dbReference type="EMBL" id="ORX60307.1"/>
    </source>
</evidence>
<feature type="transmembrane region" description="Helical" evidence="5">
    <location>
        <begin position="28"/>
        <end position="48"/>
    </location>
</feature>
<keyword evidence="2 5" id="KW-0812">Transmembrane</keyword>
<dbReference type="InterPro" id="IPR006694">
    <property type="entry name" value="Fatty_acid_hydroxylase"/>
</dbReference>
<evidence type="ECO:0000259" key="6">
    <source>
        <dbReference type="Pfam" id="PF04116"/>
    </source>
</evidence>
<dbReference type="Pfam" id="PF04116">
    <property type="entry name" value="FA_hydroxylase"/>
    <property type="match status" value="1"/>
</dbReference>
<dbReference type="PANTHER" id="PTHR11863">
    <property type="entry name" value="STEROL DESATURASE"/>
    <property type="match status" value="1"/>
</dbReference>
<evidence type="ECO:0000256" key="1">
    <source>
        <dbReference type="ARBA" id="ARBA00004370"/>
    </source>
</evidence>
<keyword evidence="4 5" id="KW-0472">Membrane</keyword>
<dbReference type="GO" id="GO:0016491">
    <property type="term" value="F:oxidoreductase activity"/>
    <property type="evidence" value="ECO:0007669"/>
    <property type="project" value="InterPro"/>
</dbReference>